<sequence length="62" mass="6761">MLVSVGEEADKKQGRSTKDKSKEGEKENQNGPQNFSTGSAVTLEYLKNGNNIQNELMNTATT</sequence>
<evidence type="ECO:0000313" key="2">
    <source>
        <dbReference type="EMBL" id="CAG8529569.1"/>
    </source>
</evidence>
<dbReference type="EMBL" id="CAJVPL010000787">
    <property type="protein sequence ID" value="CAG8529569.1"/>
    <property type="molecule type" value="Genomic_DNA"/>
</dbReference>
<organism evidence="2 3">
    <name type="scientific">Ambispora gerdemannii</name>
    <dbReference type="NCBI Taxonomy" id="144530"/>
    <lineage>
        <taxon>Eukaryota</taxon>
        <taxon>Fungi</taxon>
        <taxon>Fungi incertae sedis</taxon>
        <taxon>Mucoromycota</taxon>
        <taxon>Glomeromycotina</taxon>
        <taxon>Glomeromycetes</taxon>
        <taxon>Archaeosporales</taxon>
        <taxon>Ambisporaceae</taxon>
        <taxon>Ambispora</taxon>
    </lineage>
</organism>
<protein>
    <submittedName>
        <fullName evidence="2">2649_t:CDS:1</fullName>
    </submittedName>
</protein>
<accession>A0A9N9AE26</accession>
<reference evidence="2" key="1">
    <citation type="submission" date="2021-06" db="EMBL/GenBank/DDBJ databases">
        <authorList>
            <person name="Kallberg Y."/>
            <person name="Tangrot J."/>
            <person name="Rosling A."/>
        </authorList>
    </citation>
    <scope>NUCLEOTIDE SEQUENCE</scope>
    <source>
        <strain evidence="2">MT106</strain>
    </source>
</reference>
<feature type="compositionally biased region" description="Basic and acidic residues" evidence="1">
    <location>
        <begin position="8"/>
        <end position="28"/>
    </location>
</feature>
<feature type="compositionally biased region" description="Polar residues" evidence="1">
    <location>
        <begin position="29"/>
        <end position="40"/>
    </location>
</feature>
<evidence type="ECO:0000313" key="3">
    <source>
        <dbReference type="Proteomes" id="UP000789831"/>
    </source>
</evidence>
<gene>
    <name evidence="2" type="ORF">AGERDE_LOCUS5644</name>
</gene>
<proteinExistence type="predicted"/>
<comment type="caution">
    <text evidence="2">The sequence shown here is derived from an EMBL/GenBank/DDBJ whole genome shotgun (WGS) entry which is preliminary data.</text>
</comment>
<keyword evidence="3" id="KW-1185">Reference proteome</keyword>
<dbReference type="AlphaFoldDB" id="A0A9N9AE26"/>
<name>A0A9N9AE26_9GLOM</name>
<dbReference type="Proteomes" id="UP000789831">
    <property type="component" value="Unassembled WGS sequence"/>
</dbReference>
<feature type="region of interest" description="Disordered" evidence="1">
    <location>
        <begin position="1"/>
        <end position="40"/>
    </location>
</feature>
<evidence type="ECO:0000256" key="1">
    <source>
        <dbReference type="SAM" id="MobiDB-lite"/>
    </source>
</evidence>